<name>A0A0G0I390_9BACT</name>
<evidence type="ECO:0008006" key="4">
    <source>
        <dbReference type="Google" id="ProtNLM"/>
    </source>
</evidence>
<sequence>MKIIRQLILIFVPLLILGCFISYFVEPKFNLWQMDKSIVLKKQDLPLLTMFLPPHQDNVFLVESSAPQFVLAGPKLTLFSGQYHYQLEIIPACSNKDLGYMDVVRKNGSFGLGAKEITAQKQGQMQIESLEFEAETTFDYEFRLYSKGECPYEIKSVSLEKKRIDFRAFLRNIWQEGQSIIQ</sequence>
<keyword evidence="1" id="KW-0812">Transmembrane</keyword>
<organism evidence="2 3">
    <name type="scientific">Berkelbacteria bacterium GW2011_GWA1_36_9</name>
    <dbReference type="NCBI Taxonomy" id="1618331"/>
    <lineage>
        <taxon>Bacteria</taxon>
        <taxon>Candidatus Berkelbacteria</taxon>
    </lineage>
</organism>
<evidence type="ECO:0000313" key="2">
    <source>
        <dbReference type="EMBL" id="KKQ18719.1"/>
    </source>
</evidence>
<feature type="transmembrane region" description="Helical" evidence="1">
    <location>
        <begin position="7"/>
        <end position="25"/>
    </location>
</feature>
<dbReference type="AlphaFoldDB" id="A0A0G0I390"/>
<accession>A0A0G0I390</accession>
<keyword evidence="1" id="KW-0472">Membrane</keyword>
<evidence type="ECO:0000256" key="1">
    <source>
        <dbReference type="SAM" id="Phobius"/>
    </source>
</evidence>
<keyword evidence="1" id="KW-1133">Transmembrane helix</keyword>
<reference evidence="2 3" key="1">
    <citation type="journal article" date="2015" name="Nature">
        <title>rRNA introns, odd ribosomes, and small enigmatic genomes across a large radiation of phyla.</title>
        <authorList>
            <person name="Brown C.T."/>
            <person name="Hug L.A."/>
            <person name="Thomas B.C."/>
            <person name="Sharon I."/>
            <person name="Castelle C.J."/>
            <person name="Singh A."/>
            <person name="Wilkins M.J."/>
            <person name="Williams K.H."/>
            <person name="Banfield J.F."/>
        </authorList>
    </citation>
    <scope>NUCLEOTIDE SEQUENCE [LARGE SCALE GENOMIC DNA]</scope>
</reference>
<dbReference type="PROSITE" id="PS51257">
    <property type="entry name" value="PROKAR_LIPOPROTEIN"/>
    <property type="match status" value="1"/>
</dbReference>
<proteinExistence type="predicted"/>
<dbReference type="Proteomes" id="UP000034508">
    <property type="component" value="Unassembled WGS sequence"/>
</dbReference>
<dbReference type="EMBL" id="LBSM01000002">
    <property type="protein sequence ID" value="KKQ18719.1"/>
    <property type="molecule type" value="Genomic_DNA"/>
</dbReference>
<comment type="caution">
    <text evidence="2">The sequence shown here is derived from an EMBL/GenBank/DDBJ whole genome shotgun (WGS) entry which is preliminary data.</text>
</comment>
<evidence type="ECO:0000313" key="3">
    <source>
        <dbReference type="Proteomes" id="UP000034508"/>
    </source>
</evidence>
<protein>
    <recommendedName>
        <fullName evidence="4">Lipoprotein</fullName>
    </recommendedName>
</protein>
<gene>
    <name evidence="2" type="ORF">US31_C0002G0064</name>
</gene>